<sequence length="76" mass="7742">MSAAPHPVSASPWRSLLWGMFGALILPVPASGVAGAGVPLPRPTASVPRSCGRSTSTRRGFLDARRAAVCPSGRCG</sequence>
<name>A0A6J4V1U4_9BACT</name>
<accession>A0A6J4V1U4</accession>
<protein>
    <submittedName>
        <fullName evidence="1">Uncharacterized protein</fullName>
    </submittedName>
</protein>
<dbReference type="EMBL" id="CADCWM010000533">
    <property type="protein sequence ID" value="CAA9567026.1"/>
    <property type="molecule type" value="Genomic_DNA"/>
</dbReference>
<proteinExistence type="predicted"/>
<evidence type="ECO:0000313" key="1">
    <source>
        <dbReference type="EMBL" id="CAA9567026.1"/>
    </source>
</evidence>
<organism evidence="1">
    <name type="scientific">uncultured Thermomicrobiales bacterium</name>
    <dbReference type="NCBI Taxonomy" id="1645740"/>
    <lineage>
        <taxon>Bacteria</taxon>
        <taxon>Pseudomonadati</taxon>
        <taxon>Thermomicrobiota</taxon>
        <taxon>Thermomicrobia</taxon>
        <taxon>Thermomicrobiales</taxon>
        <taxon>environmental samples</taxon>
    </lineage>
</organism>
<reference evidence="1" key="1">
    <citation type="submission" date="2020-02" db="EMBL/GenBank/DDBJ databases">
        <authorList>
            <person name="Meier V. D."/>
        </authorList>
    </citation>
    <scope>NUCLEOTIDE SEQUENCE</scope>
    <source>
        <strain evidence="1">AVDCRST_MAG88</strain>
    </source>
</reference>
<dbReference type="AlphaFoldDB" id="A0A6J4V1U4"/>
<gene>
    <name evidence="1" type="ORF">AVDCRST_MAG88-1989</name>
</gene>